<comment type="subcellular location">
    <subcellularLocation>
        <location evidence="4">Plastid</location>
        <location evidence="4">Chloroplast</location>
    </subcellularLocation>
</comment>
<evidence type="ECO:0000256" key="3">
    <source>
        <dbReference type="ARBA" id="ARBA00023274"/>
    </source>
</evidence>
<reference evidence="5" key="2">
    <citation type="submission" date="2016-10" db="EMBL/GenBank/DDBJ databases">
        <authorList>
            <person name="de Groot N.N."/>
        </authorList>
    </citation>
    <scope>NUCLEOTIDE SEQUENCE</scope>
    <source>
        <strain evidence="5">HV04060</strain>
    </source>
</reference>
<reference evidence="5" key="1">
    <citation type="submission" date="2016-10" db="EMBL/GenBank/DDBJ databases">
        <title>Chloroplast genomes as a tool to resolve red algal phylogenies: a case study in the Nemaliales.</title>
        <authorList>
            <person name="Costa J.F."/>
            <person name="Lin S.M."/>
            <person name="Macaya E.C."/>
            <person name="Fernandez-Garcia C."/>
            <person name="Verbruggen H."/>
        </authorList>
    </citation>
    <scope>NUCLEOTIDE SEQUENCE</scope>
    <source>
        <strain evidence="5">HV04060</strain>
    </source>
</reference>
<dbReference type="InterPro" id="IPR001857">
    <property type="entry name" value="Ribosomal_bL19"/>
</dbReference>
<geneLocation type="chloroplast" evidence="5"/>
<dbReference type="InterPro" id="IPR038657">
    <property type="entry name" value="Ribosomal_bL19_sf"/>
</dbReference>
<accession>A0A1G4NSG7</accession>
<dbReference type="PIRSF" id="PIRSF002191">
    <property type="entry name" value="Ribosomal_L19"/>
    <property type="match status" value="1"/>
</dbReference>
<evidence type="ECO:0000256" key="1">
    <source>
        <dbReference type="ARBA" id="ARBA00005781"/>
    </source>
</evidence>
<dbReference type="PRINTS" id="PR00061">
    <property type="entry name" value="RIBOSOMALL19"/>
</dbReference>
<dbReference type="EMBL" id="LT622864">
    <property type="protein sequence ID" value="SCW21632.1"/>
    <property type="molecule type" value="Genomic_DNA"/>
</dbReference>
<evidence type="ECO:0000256" key="2">
    <source>
        <dbReference type="ARBA" id="ARBA00022980"/>
    </source>
</evidence>
<dbReference type="GO" id="GO:0005762">
    <property type="term" value="C:mitochondrial large ribosomal subunit"/>
    <property type="evidence" value="ECO:0007669"/>
    <property type="project" value="TreeGrafter"/>
</dbReference>
<organism evidence="5">
    <name type="scientific">Dichotomaria marginata</name>
    <dbReference type="NCBI Taxonomy" id="268567"/>
    <lineage>
        <taxon>Eukaryota</taxon>
        <taxon>Rhodophyta</taxon>
        <taxon>Florideophyceae</taxon>
        <taxon>Nemaliophycidae</taxon>
        <taxon>Nemaliales</taxon>
        <taxon>Galaxauraceae</taxon>
        <taxon>Dichotomaria</taxon>
    </lineage>
</organism>
<dbReference type="HAMAP" id="MF_00402">
    <property type="entry name" value="Ribosomal_bL19"/>
    <property type="match status" value="1"/>
</dbReference>
<name>A0A1G4NSG7_9FLOR</name>
<dbReference type="GeneID" id="29998599"/>
<keyword evidence="2 4" id="KW-0689">Ribosomal protein</keyword>
<dbReference type="AlphaFoldDB" id="A0A1G4NSG7"/>
<dbReference type="PANTHER" id="PTHR15680">
    <property type="entry name" value="RIBOSOMAL PROTEIN L19"/>
    <property type="match status" value="1"/>
</dbReference>
<protein>
    <recommendedName>
        <fullName evidence="4">Large ribosomal subunit protein bL19c</fullName>
    </recommendedName>
</protein>
<dbReference type="Pfam" id="PF01245">
    <property type="entry name" value="Ribosomal_L19"/>
    <property type="match status" value="1"/>
</dbReference>
<dbReference type="GO" id="GO:0009507">
    <property type="term" value="C:chloroplast"/>
    <property type="evidence" value="ECO:0007669"/>
    <property type="project" value="UniProtKB-SubCell"/>
</dbReference>
<dbReference type="PROSITE" id="PS01015">
    <property type="entry name" value="RIBOSOMAL_L19"/>
    <property type="match status" value="1"/>
</dbReference>
<keyword evidence="5" id="KW-0934">Plastid</keyword>
<dbReference type="InterPro" id="IPR008991">
    <property type="entry name" value="Translation_prot_SH3-like_sf"/>
</dbReference>
<dbReference type="GO" id="GO:0003735">
    <property type="term" value="F:structural constituent of ribosome"/>
    <property type="evidence" value="ECO:0007669"/>
    <property type="project" value="InterPro"/>
</dbReference>
<sequence length="122" mass="14312">MNFIVQKKHNLIKEIESQYLQKNIPEIQIGDSLRMGLLIKEGNKERIQYAEGVVIAKHNALINTTITIRKIMQGIGVERLYLLNSPLIKSITITRRSKVRRAKLYYLRYRSGKATRLKQRFE</sequence>
<dbReference type="NCBIfam" id="TIGR01024">
    <property type="entry name" value="rplS_bact"/>
    <property type="match status" value="1"/>
</dbReference>
<proteinExistence type="inferred from homology"/>
<evidence type="ECO:0000313" key="5">
    <source>
        <dbReference type="EMBL" id="SCW21632.1"/>
    </source>
</evidence>
<dbReference type="GO" id="GO:0006412">
    <property type="term" value="P:translation"/>
    <property type="evidence" value="ECO:0007669"/>
    <property type="project" value="UniProtKB-UniRule"/>
</dbReference>
<keyword evidence="3 4" id="KW-0687">Ribonucleoprotein</keyword>
<dbReference type="Gene3D" id="2.30.30.790">
    <property type="match status" value="1"/>
</dbReference>
<dbReference type="SUPFAM" id="SSF50104">
    <property type="entry name" value="Translation proteins SH3-like domain"/>
    <property type="match status" value="1"/>
</dbReference>
<dbReference type="PANTHER" id="PTHR15680:SF9">
    <property type="entry name" value="LARGE RIBOSOMAL SUBUNIT PROTEIN BL19M"/>
    <property type="match status" value="1"/>
</dbReference>
<keyword evidence="5" id="KW-0150">Chloroplast</keyword>
<gene>
    <name evidence="4 5" type="primary">rpl19</name>
    <name evidence="5" type="ORF">HV04060_212</name>
</gene>
<evidence type="ECO:0000256" key="4">
    <source>
        <dbReference type="HAMAP-Rule" id="MF_00402"/>
    </source>
</evidence>
<dbReference type="RefSeq" id="YP_009313378.1">
    <property type="nucleotide sequence ID" value="NC_031656.1"/>
</dbReference>
<dbReference type="InterPro" id="IPR018257">
    <property type="entry name" value="Ribosomal_bL19_CS"/>
</dbReference>
<comment type="similarity">
    <text evidence="1 4">Belongs to the bacterial ribosomal protein bL19 family.</text>
</comment>